<feature type="chain" id="PRO_5047322401" description="CBM6 domain-containing protein" evidence="5">
    <location>
        <begin position="26"/>
        <end position="799"/>
    </location>
</feature>
<dbReference type="Gene3D" id="2.60.120.260">
    <property type="entry name" value="Galactose-binding domain-like"/>
    <property type="match status" value="1"/>
</dbReference>
<protein>
    <recommendedName>
        <fullName evidence="6">CBM6 domain-containing protein</fullName>
    </recommendedName>
</protein>
<evidence type="ECO:0000256" key="3">
    <source>
        <dbReference type="ARBA" id="ARBA00022801"/>
    </source>
</evidence>
<dbReference type="PANTHER" id="PTHR43817">
    <property type="entry name" value="GLYCOSYL HYDROLASE"/>
    <property type="match status" value="1"/>
</dbReference>
<evidence type="ECO:0000256" key="5">
    <source>
        <dbReference type="SAM" id="SignalP"/>
    </source>
</evidence>
<dbReference type="Pfam" id="PF04616">
    <property type="entry name" value="Glyco_hydro_43"/>
    <property type="match status" value="1"/>
</dbReference>
<dbReference type="PANTHER" id="PTHR43817:SF1">
    <property type="entry name" value="HYDROLASE, FAMILY 43, PUTATIVE (AFU_ORTHOLOGUE AFUA_3G01660)-RELATED"/>
    <property type="match status" value="1"/>
</dbReference>
<accession>A0ABQ6GAI6</accession>
<evidence type="ECO:0000256" key="2">
    <source>
        <dbReference type="ARBA" id="ARBA00022729"/>
    </source>
</evidence>
<dbReference type="InterPro" id="IPR008979">
    <property type="entry name" value="Galactose-bd-like_sf"/>
</dbReference>
<dbReference type="Gene3D" id="2.60.120.560">
    <property type="entry name" value="Exo-inulinase, domain 1"/>
    <property type="match status" value="2"/>
</dbReference>
<dbReference type="Proteomes" id="UP001157114">
    <property type="component" value="Unassembled WGS sequence"/>
</dbReference>
<dbReference type="InterPro" id="IPR005084">
    <property type="entry name" value="CBM6"/>
</dbReference>
<dbReference type="Pfam" id="PF06439">
    <property type="entry name" value="3keto-disac_hyd"/>
    <property type="match status" value="2"/>
</dbReference>
<organism evidence="7 8">
    <name type="scientific">Paenibacillus glycanilyticus</name>
    <dbReference type="NCBI Taxonomy" id="126569"/>
    <lineage>
        <taxon>Bacteria</taxon>
        <taxon>Bacillati</taxon>
        <taxon>Bacillota</taxon>
        <taxon>Bacilli</taxon>
        <taxon>Bacillales</taxon>
        <taxon>Paenibacillaceae</taxon>
        <taxon>Paenibacillus</taxon>
    </lineage>
</organism>
<comment type="caution">
    <text evidence="7">The sequence shown here is derived from an EMBL/GenBank/DDBJ whole genome shotgun (WGS) entry which is preliminary data.</text>
</comment>
<dbReference type="Pfam" id="PF16990">
    <property type="entry name" value="CBM_35"/>
    <property type="match status" value="1"/>
</dbReference>
<feature type="signal peptide" evidence="5">
    <location>
        <begin position="1"/>
        <end position="25"/>
    </location>
</feature>
<feature type="domain" description="CBM6" evidence="6">
    <location>
        <begin position="333"/>
        <end position="454"/>
    </location>
</feature>
<reference evidence="7 8" key="1">
    <citation type="submission" date="2023-03" db="EMBL/GenBank/DDBJ databases">
        <title>Draft genome sequence of the bacteria which degrade cell wall of Tricholomamatutake.</title>
        <authorList>
            <person name="Konishi Y."/>
            <person name="Fukuta Y."/>
            <person name="Shirasaka N."/>
        </authorList>
    </citation>
    <scope>NUCLEOTIDE SEQUENCE [LARGE SCALE GENOMIC DNA]</scope>
    <source>
        <strain evidence="8">mu1</strain>
    </source>
</reference>
<dbReference type="InterPro" id="IPR023296">
    <property type="entry name" value="Glyco_hydro_beta-prop_sf"/>
</dbReference>
<evidence type="ECO:0000256" key="1">
    <source>
        <dbReference type="ARBA" id="ARBA00009865"/>
    </source>
</evidence>
<keyword evidence="8" id="KW-1185">Reference proteome</keyword>
<proteinExistence type="inferred from homology"/>
<evidence type="ECO:0000256" key="4">
    <source>
        <dbReference type="ARBA" id="ARBA00023295"/>
    </source>
</evidence>
<sequence>MRKSLALFVAVWLVVAMGLAGIATAAPTTDFNNPVNSVGADPWMYYHDNDGYYYYTRTTGDNLTIWRSRTMTGIDSGERKVVWTPPSGTIDIWAPEIHNIGGKWYIYYTANTGCGDSCRGVYVLENTSADPFTGSWTSKGKVAGTGAGLDGSVFENGGTLYFLYAGYDSNWSSIYIAAMSNPWTLSTSMIKIATRDQSWESDLVEGPEVIKRNGKIFISYSTFPCWSDDYRLGLLTASDTANLLNVSSWTKSSGPVFQSSAANNVYGTGHNSFTKSKDGTQDWIVYHANTGAGQGCGPRPTRMQPFTWNANGTPNLGTPINPATPIAVPSGEFRIEAEHAALTNASINTKAGASHGAVVGYIDYSDSAVLFKDINAPAAGHYKIHVRYTNGSGAASTHNVSVNGGTPFAINYNNIGWDTYGDSVFETELKKGYQNTIKFTKGVNYAEIDSIELEYAGTSFSDNFSDGNADGWTTYDGTWSASGVAYSVNAGTGYKAVAGSTSLSDFVYEGDVKIASGGDAGLLFRVSDPAAGSDSLKGYYAALNANNTVVLGKFNNNWTYLTGAAFTVTPGTTYHMKVVANGSSIKVYVTNMDTPVITYSDSSFAAGSVGLRTYNSAVTFDNLVATPVFADNFGDNYPDGWAVYAGGWGVSGGAYTVNAGSGYKSVFASSSFSNVLYEGDVRITSGSGDAGLLFRVTDPGPGADSLKGYYAAINTNGTVILGKFNNNWSYLTGANMTVTTGTTYHMKVIAEGARIRIYVDDMATPKIDVTDTSFASGSLGARVSGPAAAFDNLYAESRA</sequence>
<keyword evidence="3" id="KW-0378">Hydrolase</keyword>
<dbReference type="PROSITE" id="PS51175">
    <property type="entry name" value="CBM6"/>
    <property type="match status" value="1"/>
</dbReference>
<dbReference type="SUPFAM" id="SSF75005">
    <property type="entry name" value="Arabinanase/levansucrase/invertase"/>
    <property type="match status" value="1"/>
</dbReference>
<dbReference type="Gene3D" id="2.115.10.20">
    <property type="entry name" value="Glycosyl hydrolase domain, family 43"/>
    <property type="match status" value="1"/>
</dbReference>
<gene>
    <name evidence="7" type="ORF">MU1_04110</name>
</gene>
<evidence type="ECO:0000313" key="7">
    <source>
        <dbReference type="EMBL" id="GLX66067.1"/>
    </source>
</evidence>
<keyword evidence="2 5" id="KW-0732">Signal</keyword>
<dbReference type="InterPro" id="IPR010496">
    <property type="entry name" value="AL/BT2_dom"/>
</dbReference>
<dbReference type="RefSeq" id="WP_284236745.1">
    <property type="nucleotide sequence ID" value="NZ_BSSQ01000001.1"/>
</dbReference>
<comment type="similarity">
    <text evidence="1">Belongs to the glycosyl hydrolase 43 family.</text>
</comment>
<dbReference type="SUPFAM" id="SSF49785">
    <property type="entry name" value="Galactose-binding domain-like"/>
    <property type="match status" value="1"/>
</dbReference>
<keyword evidence="4" id="KW-0326">Glycosidase</keyword>
<evidence type="ECO:0000259" key="6">
    <source>
        <dbReference type="PROSITE" id="PS51175"/>
    </source>
</evidence>
<dbReference type="EMBL" id="BSSQ01000001">
    <property type="protein sequence ID" value="GLX66067.1"/>
    <property type="molecule type" value="Genomic_DNA"/>
</dbReference>
<evidence type="ECO:0000313" key="8">
    <source>
        <dbReference type="Proteomes" id="UP001157114"/>
    </source>
</evidence>
<dbReference type="InterPro" id="IPR006710">
    <property type="entry name" value="Glyco_hydro_43"/>
</dbReference>
<dbReference type="CDD" id="cd18820">
    <property type="entry name" value="GH43_LbAraf43-like"/>
    <property type="match status" value="1"/>
</dbReference>
<name>A0ABQ6GAI6_9BACL</name>